<reference evidence="2" key="1">
    <citation type="journal article" date="2004" name="Nature">
        <title>Genome duplication in the teleost fish Tetraodon nigroviridis reveals the early vertebrate proto-karyotype.</title>
        <authorList>
            <person name="Jaillon O."/>
            <person name="Aury J.-M."/>
            <person name="Brunet F."/>
            <person name="Petit J.-L."/>
            <person name="Stange-Thomann N."/>
            <person name="Mauceli E."/>
            <person name="Bouneau L."/>
            <person name="Fischer C."/>
            <person name="Ozouf-Costaz C."/>
            <person name="Bernot A."/>
            <person name="Nicaud S."/>
            <person name="Jaffe D."/>
            <person name="Fisher S."/>
            <person name="Lutfalla G."/>
            <person name="Dossat C."/>
            <person name="Segurens B."/>
            <person name="Dasilva C."/>
            <person name="Salanoubat M."/>
            <person name="Levy M."/>
            <person name="Boudet N."/>
            <person name="Castellano S."/>
            <person name="Anthouard V."/>
            <person name="Jubin C."/>
            <person name="Castelli V."/>
            <person name="Katinka M."/>
            <person name="Vacherie B."/>
            <person name="Biemont C."/>
            <person name="Skalli Z."/>
            <person name="Cattolico L."/>
            <person name="Poulain J."/>
            <person name="De Berardinis V."/>
            <person name="Cruaud C."/>
            <person name="Duprat S."/>
            <person name="Brottier P."/>
            <person name="Coutanceau J.-P."/>
            <person name="Gouzy J."/>
            <person name="Parra G."/>
            <person name="Lardier G."/>
            <person name="Chapple C."/>
            <person name="McKernan K.J."/>
            <person name="McEwan P."/>
            <person name="Bosak S."/>
            <person name="Kellis M."/>
            <person name="Volff J.-N."/>
            <person name="Guigo R."/>
            <person name="Zody M.C."/>
            <person name="Mesirov J."/>
            <person name="Lindblad-Toh K."/>
            <person name="Birren B."/>
            <person name="Nusbaum C."/>
            <person name="Kahn D."/>
            <person name="Robinson-Rechavi M."/>
            <person name="Laudet V."/>
            <person name="Schachter V."/>
            <person name="Quetier F."/>
            <person name="Saurin W."/>
            <person name="Scarpelli C."/>
            <person name="Wincker P."/>
            <person name="Lander E.S."/>
            <person name="Weissenbach J."/>
            <person name="Roest Crollius H."/>
        </authorList>
    </citation>
    <scope>NUCLEOTIDE SEQUENCE [LARGE SCALE GENOMIC DNA]</scope>
</reference>
<protein>
    <submittedName>
        <fullName evidence="2">(spotted green pufferfish) hypothetical protein</fullName>
    </submittedName>
</protein>
<reference evidence="2" key="2">
    <citation type="submission" date="2004-02" db="EMBL/GenBank/DDBJ databases">
        <authorList>
            <consortium name="Genoscope"/>
            <consortium name="Whitehead Institute Centre for Genome Research"/>
        </authorList>
    </citation>
    <scope>NUCLEOTIDE SEQUENCE</scope>
</reference>
<proteinExistence type="predicted"/>
<evidence type="ECO:0000313" key="2">
    <source>
        <dbReference type="EMBL" id="CAG13998.1"/>
    </source>
</evidence>
<sequence>MKNWNLNPGQAKAILNAKENDGFTLIQGPPGTGKTKTIVAMVGCLLTGVLKNPTAGVAIGRPGLGAAKNNAPAKKLLVCAPSNAAVDELVLRLKNGVKTQNGTTHQIEVVRLGRSDAINSAVKDVTLDELVKAKLEAQLN</sequence>
<name>Q4RC85_TETNG</name>
<dbReference type="PANTHER" id="PTHR10887:SF495">
    <property type="entry name" value="HELICASE SENATAXIN ISOFORM X1-RELATED"/>
    <property type="match status" value="1"/>
</dbReference>
<dbReference type="OrthoDB" id="6513042at2759"/>
<dbReference type="GO" id="GO:0006369">
    <property type="term" value="P:termination of RNA polymerase II transcription"/>
    <property type="evidence" value="ECO:0007669"/>
    <property type="project" value="TreeGrafter"/>
</dbReference>
<comment type="caution">
    <text evidence="2">The sequence shown here is derived from an EMBL/GenBank/DDBJ whole genome shotgun (WGS) entry which is preliminary data.</text>
</comment>
<dbReference type="SUPFAM" id="SSF52540">
    <property type="entry name" value="P-loop containing nucleoside triphosphate hydrolases"/>
    <property type="match status" value="1"/>
</dbReference>
<dbReference type="InterPro" id="IPR041677">
    <property type="entry name" value="DNA2/NAM7_AAA_11"/>
</dbReference>
<accession>Q4RC85</accession>
<gene>
    <name evidence="2" type="ORF">GSTENG00037376001</name>
</gene>
<dbReference type="GO" id="GO:0001147">
    <property type="term" value="F:transcription termination site sequence-specific DNA binding"/>
    <property type="evidence" value="ECO:0007669"/>
    <property type="project" value="TreeGrafter"/>
</dbReference>
<organism evidence="2">
    <name type="scientific">Tetraodon nigroviridis</name>
    <name type="common">Spotted green pufferfish</name>
    <name type="synonym">Chelonodon nigroviridis</name>
    <dbReference type="NCBI Taxonomy" id="99883"/>
    <lineage>
        <taxon>Eukaryota</taxon>
        <taxon>Metazoa</taxon>
        <taxon>Chordata</taxon>
        <taxon>Craniata</taxon>
        <taxon>Vertebrata</taxon>
        <taxon>Euteleostomi</taxon>
        <taxon>Actinopterygii</taxon>
        <taxon>Neopterygii</taxon>
        <taxon>Teleostei</taxon>
        <taxon>Neoteleostei</taxon>
        <taxon>Acanthomorphata</taxon>
        <taxon>Eupercaria</taxon>
        <taxon>Tetraodontiformes</taxon>
        <taxon>Tetradontoidea</taxon>
        <taxon>Tetraodontidae</taxon>
        <taxon>Tetraodon</taxon>
    </lineage>
</organism>
<dbReference type="Pfam" id="PF13086">
    <property type="entry name" value="AAA_11"/>
    <property type="match status" value="1"/>
</dbReference>
<evidence type="ECO:0000259" key="1">
    <source>
        <dbReference type="Pfam" id="PF13086"/>
    </source>
</evidence>
<dbReference type="GO" id="GO:0004386">
    <property type="term" value="F:helicase activity"/>
    <property type="evidence" value="ECO:0007669"/>
    <property type="project" value="InterPro"/>
</dbReference>
<dbReference type="GO" id="GO:0016604">
    <property type="term" value="C:nuclear body"/>
    <property type="evidence" value="ECO:0007669"/>
    <property type="project" value="TreeGrafter"/>
</dbReference>
<dbReference type="KEGG" id="tng:GSTEN00037376G001"/>
<dbReference type="Gene3D" id="3.40.50.300">
    <property type="entry name" value="P-loop containing nucleotide triphosphate hydrolases"/>
    <property type="match status" value="1"/>
</dbReference>
<dbReference type="InterPro" id="IPR045055">
    <property type="entry name" value="DNA2/NAM7-like"/>
</dbReference>
<dbReference type="PANTHER" id="PTHR10887">
    <property type="entry name" value="DNA2/NAM7 HELICASE FAMILY"/>
    <property type="match status" value="1"/>
</dbReference>
<dbReference type="AlphaFoldDB" id="Q4RC85"/>
<feature type="non-terminal residue" evidence="2">
    <location>
        <position position="140"/>
    </location>
</feature>
<dbReference type="InterPro" id="IPR027417">
    <property type="entry name" value="P-loop_NTPase"/>
</dbReference>
<dbReference type="EMBL" id="CAAE01019539">
    <property type="protein sequence ID" value="CAG13998.1"/>
    <property type="molecule type" value="Genomic_DNA"/>
</dbReference>
<feature type="domain" description="DNA2/NAM7 helicase helicase" evidence="1">
    <location>
        <begin position="5"/>
        <end position="137"/>
    </location>
</feature>